<protein>
    <recommendedName>
        <fullName evidence="5">FGF</fullName>
    </recommendedName>
</protein>
<dbReference type="PANTHER" id="PTHR11486">
    <property type="entry name" value="FIBROBLAST GROWTH FACTOR"/>
    <property type="match status" value="1"/>
</dbReference>
<organism evidence="3 4">
    <name type="scientific">Steinernema carpocapsae</name>
    <name type="common">Entomopathogenic nematode</name>
    <dbReference type="NCBI Taxonomy" id="34508"/>
    <lineage>
        <taxon>Eukaryota</taxon>
        <taxon>Metazoa</taxon>
        <taxon>Ecdysozoa</taxon>
        <taxon>Nematoda</taxon>
        <taxon>Chromadorea</taxon>
        <taxon>Rhabditida</taxon>
        <taxon>Tylenchina</taxon>
        <taxon>Panagrolaimomorpha</taxon>
        <taxon>Strongyloidoidea</taxon>
        <taxon>Steinernematidae</taxon>
        <taxon>Steinernema</taxon>
    </lineage>
</organism>
<evidence type="ECO:0000256" key="2">
    <source>
        <dbReference type="SAM" id="MobiDB-lite"/>
    </source>
</evidence>
<name>A0A4U5M8E4_STECR</name>
<evidence type="ECO:0008006" key="5">
    <source>
        <dbReference type="Google" id="ProtNLM"/>
    </source>
</evidence>
<dbReference type="Pfam" id="PF00167">
    <property type="entry name" value="FGF"/>
    <property type="match status" value="1"/>
</dbReference>
<keyword evidence="4" id="KW-1185">Reference proteome</keyword>
<comment type="similarity">
    <text evidence="1">Belongs to the heparin-binding growth factors family.</text>
</comment>
<feature type="region of interest" description="Disordered" evidence="2">
    <location>
        <begin position="321"/>
        <end position="375"/>
    </location>
</feature>
<reference evidence="3 4" key="1">
    <citation type="journal article" date="2015" name="Genome Biol.">
        <title>Comparative genomics of Steinernema reveals deeply conserved gene regulatory networks.</title>
        <authorList>
            <person name="Dillman A.R."/>
            <person name="Macchietto M."/>
            <person name="Porter C.F."/>
            <person name="Rogers A."/>
            <person name="Williams B."/>
            <person name="Antoshechkin I."/>
            <person name="Lee M.M."/>
            <person name="Goodwin Z."/>
            <person name="Lu X."/>
            <person name="Lewis E.E."/>
            <person name="Goodrich-Blair H."/>
            <person name="Stock S.P."/>
            <person name="Adams B.J."/>
            <person name="Sternberg P.W."/>
            <person name="Mortazavi A."/>
        </authorList>
    </citation>
    <scope>NUCLEOTIDE SEQUENCE [LARGE SCALE GENOMIC DNA]</scope>
    <source>
        <strain evidence="3 4">ALL</strain>
    </source>
</reference>
<dbReference type="InterPro" id="IPR002209">
    <property type="entry name" value="Fibroblast_GF_fam"/>
</dbReference>
<reference evidence="3 4" key="2">
    <citation type="journal article" date="2019" name="G3 (Bethesda)">
        <title>Hybrid Assembly of the Genome of the Entomopathogenic Nematode Steinernema carpocapsae Identifies the X-Chromosome.</title>
        <authorList>
            <person name="Serra L."/>
            <person name="Macchietto M."/>
            <person name="Macias-Munoz A."/>
            <person name="McGill C.J."/>
            <person name="Rodriguez I.M."/>
            <person name="Rodriguez B."/>
            <person name="Murad R."/>
            <person name="Mortazavi A."/>
        </authorList>
    </citation>
    <scope>NUCLEOTIDE SEQUENCE [LARGE SCALE GENOMIC DNA]</scope>
    <source>
        <strain evidence="3 4">ALL</strain>
    </source>
</reference>
<dbReference type="PRINTS" id="PR00262">
    <property type="entry name" value="IL1HBGF"/>
</dbReference>
<evidence type="ECO:0000256" key="1">
    <source>
        <dbReference type="ARBA" id="ARBA00007936"/>
    </source>
</evidence>
<dbReference type="InterPro" id="IPR008996">
    <property type="entry name" value="IL1/FGF"/>
</dbReference>
<evidence type="ECO:0000313" key="3">
    <source>
        <dbReference type="EMBL" id="TKR65227.1"/>
    </source>
</evidence>
<dbReference type="GO" id="GO:0008083">
    <property type="term" value="F:growth factor activity"/>
    <property type="evidence" value="ECO:0007669"/>
    <property type="project" value="InterPro"/>
</dbReference>
<dbReference type="AlphaFoldDB" id="A0A4U5M8E4"/>
<accession>A0A4U5M8E4</accession>
<dbReference type="EMBL" id="AZBU02000009">
    <property type="protein sequence ID" value="TKR65227.1"/>
    <property type="molecule type" value="Genomic_DNA"/>
</dbReference>
<evidence type="ECO:0000313" key="4">
    <source>
        <dbReference type="Proteomes" id="UP000298663"/>
    </source>
</evidence>
<feature type="compositionally biased region" description="Basic and acidic residues" evidence="2">
    <location>
        <begin position="321"/>
        <end position="335"/>
    </location>
</feature>
<feature type="compositionally biased region" description="Basic residues" evidence="2">
    <location>
        <begin position="336"/>
        <end position="357"/>
    </location>
</feature>
<dbReference type="Gene3D" id="2.80.10.50">
    <property type="match status" value="1"/>
</dbReference>
<feature type="compositionally biased region" description="Polar residues" evidence="2">
    <location>
        <begin position="362"/>
        <end position="375"/>
    </location>
</feature>
<dbReference type="STRING" id="34508.A0A4U5M8E4"/>
<sequence>MTTTMSGVAAIGGGVASFASSSAMLALGQFDVLPPFDYEGSHLMAKCAVQAKTRHQVERHEFQKTLDQANKRYEKSSRRGALFCRSGTWLEILDHRTAVYEARRHNHAHPQYIRGTRSQNSSFSVLEFLSVAFGLVSIRGVESELYLCMDRDGKLYGARQDQYSAECVFMEEMLENYYNLYSSCAYGWSKRPWYVALRRSGRPRKGKNARKRKKSSHFLVVHFDGSPFGSRYKYAHEKSKGVQMSRDRLRQEHSGYAKGSAWYEHFLNRATPTESTLPALRPPDGVSLDDVLLNTLNVRRSARTTYNVFENERRYTDRRRLNARRREELNGDKGARRQRRRRRRKERLLREHQRRKERQNELDVTTTTRAQRLLL</sequence>
<dbReference type="Proteomes" id="UP000298663">
    <property type="component" value="Unassembled WGS sequence"/>
</dbReference>
<dbReference type="CDD" id="cd00058">
    <property type="entry name" value="beta-trefoil_FGF"/>
    <property type="match status" value="1"/>
</dbReference>
<dbReference type="SMART" id="SM00442">
    <property type="entry name" value="FGF"/>
    <property type="match status" value="1"/>
</dbReference>
<comment type="caution">
    <text evidence="3">The sequence shown here is derived from an EMBL/GenBank/DDBJ whole genome shotgun (WGS) entry which is preliminary data.</text>
</comment>
<proteinExistence type="inferred from homology"/>
<dbReference type="OrthoDB" id="6158176at2759"/>
<gene>
    <name evidence="3" type="ORF">L596_025658</name>
</gene>
<dbReference type="InterPro" id="IPR056378">
    <property type="entry name" value="Let-756-like_FGF"/>
</dbReference>
<dbReference type="SUPFAM" id="SSF50353">
    <property type="entry name" value="Cytokine"/>
    <property type="match status" value="1"/>
</dbReference>